<dbReference type="AlphaFoldDB" id="A0A2P6RH18"/>
<protein>
    <submittedName>
        <fullName evidence="1">Uncharacterized protein</fullName>
    </submittedName>
</protein>
<dbReference type="Gene3D" id="1.10.418.20">
    <property type="match status" value="1"/>
</dbReference>
<reference evidence="1 2" key="1">
    <citation type="journal article" date="2018" name="Nat. Genet.">
        <title>The Rosa genome provides new insights in the design of modern roses.</title>
        <authorList>
            <person name="Bendahmane M."/>
        </authorList>
    </citation>
    <scope>NUCLEOTIDE SEQUENCE [LARGE SCALE GENOMIC DNA]</scope>
    <source>
        <strain evidence="2">cv. Old Blush</strain>
    </source>
</reference>
<dbReference type="OMA" id="AVMRFMK"/>
<keyword evidence="2" id="KW-1185">Reference proteome</keyword>
<organism evidence="1 2">
    <name type="scientific">Rosa chinensis</name>
    <name type="common">China rose</name>
    <dbReference type="NCBI Taxonomy" id="74649"/>
    <lineage>
        <taxon>Eukaryota</taxon>
        <taxon>Viridiplantae</taxon>
        <taxon>Streptophyta</taxon>
        <taxon>Embryophyta</taxon>
        <taxon>Tracheophyta</taxon>
        <taxon>Spermatophyta</taxon>
        <taxon>Magnoliopsida</taxon>
        <taxon>eudicotyledons</taxon>
        <taxon>Gunneridae</taxon>
        <taxon>Pentapetalae</taxon>
        <taxon>rosids</taxon>
        <taxon>fabids</taxon>
        <taxon>Rosales</taxon>
        <taxon>Rosaceae</taxon>
        <taxon>Rosoideae</taxon>
        <taxon>Rosoideae incertae sedis</taxon>
        <taxon>Rosa</taxon>
    </lineage>
</organism>
<dbReference type="Gramene" id="PRQ45730">
    <property type="protein sequence ID" value="PRQ45730"/>
    <property type="gene ID" value="RchiOBHm_Chr3g0494801"/>
</dbReference>
<comment type="caution">
    <text evidence="1">The sequence shown here is derived from an EMBL/GenBank/DDBJ whole genome shotgun (WGS) entry which is preliminary data.</text>
</comment>
<dbReference type="Proteomes" id="UP000238479">
    <property type="component" value="Chromosome 3"/>
</dbReference>
<name>A0A2P6RH18_ROSCH</name>
<evidence type="ECO:0000313" key="2">
    <source>
        <dbReference type="Proteomes" id="UP000238479"/>
    </source>
</evidence>
<accession>A0A2P6RH18</accession>
<dbReference type="STRING" id="74649.A0A2P6RH18"/>
<evidence type="ECO:0000313" key="1">
    <source>
        <dbReference type="EMBL" id="PRQ45730.1"/>
    </source>
</evidence>
<sequence length="86" mass="9873">MNAVKSYNAEKGRANKVPKLRLLPGVPKQPGGIECGYYVMRYMKDIINDDTLSFSTKWAVKTRKGYTQQQLDEVRMEVADYLQTLL</sequence>
<dbReference type="EMBL" id="PDCK01000041">
    <property type="protein sequence ID" value="PRQ45730.1"/>
    <property type="molecule type" value="Genomic_DNA"/>
</dbReference>
<dbReference type="InterPro" id="IPR038765">
    <property type="entry name" value="Papain-like_cys_pep_sf"/>
</dbReference>
<dbReference type="SUPFAM" id="SSF54001">
    <property type="entry name" value="Cysteine proteinases"/>
    <property type="match status" value="1"/>
</dbReference>
<proteinExistence type="predicted"/>
<gene>
    <name evidence="1" type="ORF">RchiOBHm_Chr3g0494801</name>
</gene>